<evidence type="ECO:0000256" key="2">
    <source>
        <dbReference type="RuleBase" id="RU363014"/>
    </source>
</evidence>
<evidence type="ECO:0000256" key="1">
    <source>
        <dbReference type="PROSITE-ProRule" id="PRU00278"/>
    </source>
</evidence>
<keyword evidence="1 2" id="KW-0413">Isomerase</keyword>
<dbReference type="EMBL" id="SNRW01010968">
    <property type="protein sequence ID" value="KAA6375814.1"/>
    <property type="molecule type" value="Genomic_DNA"/>
</dbReference>
<keyword evidence="1 2" id="KW-0697">Rotamase</keyword>
<dbReference type="EC" id="5.2.1.8" evidence="2"/>
<dbReference type="SUPFAM" id="SSF54534">
    <property type="entry name" value="FKBP-like"/>
    <property type="match status" value="1"/>
</dbReference>
<feature type="non-terminal residue" evidence="5">
    <location>
        <position position="1"/>
    </location>
</feature>
<dbReference type="PANTHER" id="PTHR47245">
    <property type="entry name" value="PEPTIDYLPROLYL ISOMERASE"/>
    <property type="match status" value="1"/>
</dbReference>
<dbReference type="PANTHER" id="PTHR47245:SF2">
    <property type="entry name" value="PEPTIDYL-PROLYL CIS-TRANS ISOMERASE HP_0175-RELATED"/>
    <property type="match status" value="1"/>
</dbReference>
<dbReference type="AlphaFoldDB" id="A0A5J4UZY4"/>
<evidence type="ECO:0000259" key="4">
    <source>
        <dbReference type="PROSITE" id="PS50198"/>
    </source>
</evidence>
<dbReference type="OrthoDB" id="1911748at2759"/>
<dbReference type="GO" id="GO:0003755">
    <property type="term" value="F:peptidyl-prolyl cis-trans isomerase activity"/>
    <property type="evidence" value="ECO:0007669"/>
    <property type="project" value="UniProtKB-UniRule"/>
</dbReference>
<dbReference type="PROSITE" id="PS50198">
    <property type="entry name" value="PPIC_PPIASE_2"/>
    <property type="match status" value="1"/>
</dbReference>
<dbReference type="InterPro" id="IPR000297">
    <property type="entry name" value="PPIase_PpiC"/>
</dbReference>
<evidence type="ECO:0000256" key="3">
    <source>
        <dbReference type="SAM" id="MobiDB-lite"/>
    </source>
</evidence>
<accession>A0A5J4UZY4</accession>
<evidence type="ECO:0000313" key="6">
    <source>
        <dbReference type="Proteomes" id="UP000324800"/>
    </source>
</evidence>
<feature type="region of interest" description="Disordered" evidence="3">
    <location>
        <begin position="1"/>
        <end position="58"/>
    </location>
</feature>
<dbReference type="InterPro" id="IPR050245">
    <property type="entry name" value="PrsA_foldase"/>
</dbReference>
<feature type="domain" description="PpiC" evidence="4">
    <location>
        <begin position="1"/>
        <end position="93"/>
    </location>
</feature>
<gene>
    <name evidence="5" type="ORF">EZS28_028658</name>
</gene>
<reference evidence="5 6" key="1">
    <citation type="submission" date="2019-03" db="EMBL/GenBank/DDBJ databases">
        <title>Single cell metagenomics reveals metabolic interactions within the superorganism composed of flagellate Streblomastix strix and complex community of Bacteroidetes bacteria on its surface.</title>
        <authorList>
            <person name="Treitli S.C."/>
            <person name="Kolisko M."/>
            <person name="Husnik F."/>
            <person name="Keeling P."/>
            <person name="Hampl V."/>
        </authorList>
    </citation>
    <scope>NUCLEOTIDE SEQUENCE [LARGE SCALE GENOMIC DNA]</scope>
    <source>
        <strain evidence="5">ST1C</strain>
    </source>
</reference>
<organism evidence="5 6">
    <name type="scientific">Streblomastix strix</name>
    <dbReference type="NCBI Taxonomy" id="222440"/>
    <lineage>
        <taxon>Eukaryota</taxon>
        <taxon>Metamonada</taxon>
        <taxon>Preaxostyla</taxon>
        <taxon>Oxymonadida</taxon>
        <taxon>Streblomastigidae</taxon>
        <taxon>Streblomastix</taxon>
    </lineage>
</organism>
<feature type="compositionally biased region" description="Basic and acidic residues" evidence="3">
    <location>
        <begin position="37"/>
        <end position="48"/>
    </location>
</feature>
<dbReference type="Gene3D" id="3.10.50.40">
    <property type="match status" value="1"/>
</dbReference>
<proteinExistence type="predicted"/>
<feature type="compositionally biased region" description="Basic and acidic residues" evidence="3">
    <location>
        <begin position="11"/>
        <end position="20"/>
    </location>
</feature>
<protein>
    <recommendedName>
        <fullName evidence="2">Peptidyl-prolyl cis-trans isomerase</fullName>
        <ecNumber evidence="2">5.2.1.8</ecNumber>
    </recommendedName>
</protein>
<evidence type="ECO:0000313" key="5">
    <source>
        <dbReference type="EMBL" id="KAA6375814.1"/>
    </source>
</evidence>
<dbReference type="Pfam" id="PF00639">
    <property type="entry name" value="Rotamase"/>
    <property type="match status" value="1"/>
</dbReference>
<dbReference type="InterPro" id="IPR046357">
    <property type="entry name" value="PPIase_dom_sf"/>
</dbReference>
<dbReference type="Proteomes" id="UP000324800">
    <property type="component" value="Unassembled WGS sequence"/>
</dbReference>
<sequence>MSKKGGGKKGGGKEQGDSKKSGGFSQAIESGKSFSDAAKEFSEDKARQGGDLGWFGKGQMDPAFESTAFATQVGQRSEPFKTQHGWHILLVEGKK</sequence>
<comment type="catalytic activity">
    <reaction evidence="2">
        <text>[protein]-peptidylproline (omega=180) = [protein]-peptidylproline (omega=0)</text>
        <dbReference type="Rhea" id="RHEA:16237"/>
        <dbReference type="Rhea" id="RHEA-COMP:10747"/>
        <dbReference type="Rhea" id="RHEA-COMP:10748"/>
        <dbReference type="ChEBI" id="CHEBI:83833"/>
        <dbReference type="ChEBI" id="CHEBI:83834"/>
        <dbReference type="EC" id="5.2.1.8"/>
    </reaction>
</comment>
<comment type="caution">
    <text evidence="5">The sequence shown here is derived from an EMBL/GenBank/DDBJ whole genome shotgun (WGS) entry which is preliminary data.</text>
</comment>
<name>A0A5J4UZY4_9EUKA</name>